<dbReference type="PANTHER" id="PTHR45726:SF3">
    <property type="entry name" value="LEUKOTRIENE A-4 HYDROLASE"/>
    <property type="match status" value="1"/>
</dbReference>
<dbReference type="AlphaFoldDB" id="A0A8J2L0W3"/>
<dbReference type="OrthoDB" id="79562at2759"/>
<dbReference type="PANTHER" id="PTHR45726">
    <property type="entry name" value="LEUKOTRIENE A-4 HYDROLASE"/>
    <property type="match status" value="1"/>
</dbReference>
<evidence type="ECO:0000313" key="1">
    <source>
        <dbReference type="EMBL" id="CAG7785179.1"/>
    </source>
</evidence>
<sequence length="123" mass="13957">FWDRINRIILTKKKGIMGEIERRSLSLHDPNSFSNPEEIKIVHTHVDWKVDFSRQIVSGSATYDLVAATPNEKKIIFDVHTLGIHSIKDADGTVLEYELGDSFMTVGQPLTVKIPKLEDLKLV</sequence>
<feature type="non-terminal residue" evidence="1">
    <location>
        <position position="1"/>
    </location>
</feature>
<proteinExistence type="predicted"/>
<accession>A0A8J2L0W3</accession>
<organism evidence="1 2">
    <name type="scientific">Allacma fusca</name>
    <dbReference type="NCBI Taxonomy" id="39272"/>
    <lineage>
        <taxon>Eukaryota</taxon>
        <taxon>Metazoa</taxon>
        <taxon>Ecdysozoa</taxon>
        <taxon>Arthropoda</taxon>
        <taxon>Hexapoda</taxon>
        <taxon>Collembola</taxon>
        <taxon>Symphypleona</taxon>
        <taxon>Sminthuridae</taxon>
        <taxon>Allacma</taxon>
    </lineage>
</organism>
<gene>
    <name evidence="1" type="ORF">AFUS01_LOCUS23821</name>
</gene>
<protein>
    <submittedName>
        <fullName evidence="1">Uncharacterized protein</fullName>
    </submittedName>
</protein>
<reference evidence="1" key="1">
    <citation type="submission" date="2021-06" db="EMBL/GenBank/DDBJ databases">
        <authorList>
            <person name="Hodson N. C."/>
            <person name="Mongue J. A."/>
            <person name="Jaron S. K."/>
        </authorList>
    </citation>
    <scope>NUCLEOTIDE SEQUENCE</scope>
</reference>
<comment type="caution">
    <text evidence="1">The sequence shown here is derived from an EMBL/GenBank/DDBJ whole genome shotgun (WGS) entry which is preliminary data.</text>
</comment>
<dbReference type="InterPro" id="IPR034015">
    <property type="entry name" value="M1_LTA4H"/>
</dbReference>
<keyword evidence="2" id="KW-1185">Reference proteome</keyword>
<dbReference type="Proteomes" id="UP000708208">
    <property type="component" value="Unassembled WGS sequence"/>
</dbReference>
<name>A0A8J2L0W3_9HEXA</name>
<evidence type="ECO:0000313" key="2">
    <source>
        <dbReference type="Proteomes" id="UP000708208"/>
    </source>
</evidence>
<dbReference type="EMBL" id="CAJVCH010290890">
    <property type="protein sequence ID" value="CAG7785179.1"/>
    <property type="molecule type" value="Genomic_DNA"/>
</dbReference>